<dbReference type="Proteomes" id="UP001304243">
    <property type="component" value="Unassembled WGS sequence"/>
</dbReference>
<dbReference type="AlphaFoldDB" id="A0AAN7DRL5"/>
<feature type="compositionally biased region" description="Polar residues" evidence="1">
    <location>
        <begin position="251"/>
        <end position="275"/>
    </location>
</feature>
<protein>
    <submittedName>
        <fullName evidence="2">Uncharacterized protein</fullName>
    </submittedName>
</protein>
<dbReference type="GeneID" id="89956830"/>
<gene>
    <name evidence="2" type="ORF">ATC70_013144</name>
</gene>
<dbReference type="RefSeq" id="XP_064687865.1">
    <property type="nucleotide sequence ID" value="XM_064832310.1"/>
</dbReference>
<evidence type="ECO:0000313" key="2">
    <source>
        <dbReference type="EMBL" id="KAK4521199.1"/>
    </source>
</evidence>
<keyword evidence="3" id="KW-1185">Reference proteome</keyword>
<name>A0AAN7DRL5_9FUNG</name>
<accession>A0AAN7DRL5</accession>
<comment type="caution">
    <text evidence="2">The sequence shown here is derived from an EMBL/GenBank/DDBJ whole genome shotgun (WGS) entry which is preliminary data.</text>
</comment>
<dbReference type="EMBL" id="JASEJX010000006">
    <property type="protein sequence ID" value="KAK4521199.1"/>
    <property type="molecule type" value="Genomic_DNA"/>
</dbReference>
<reference evidence="2 3" key="1">
    <citation type="submission" date="2022-11" db="EMBL/GenBank/DDBJ databases">
        <title>Mucor velutinosus strain NIH1002 WGS.</title>
        <authorList>
            <person name="Subramanian P."/>
            <person name="Mullikin J.C."/>
            <person name="Segre J.A."/>
            <person name="Zelazny A.M."/>
        </authorList>
    </citation>
    <scope>NUCLEOTIDE SEQUENCE [LARGE SCALE GENOMIC DNA]</scope>
    <source>
        <strain evidence="2 3">NIH1002</strain>
    </source>
</reference>
<proteinExistence type="predicted"/>
<evidence type="ECO:0000313" key="3">
    <source>
        <dbReference type="Proteomes" id="UP001304243"/>
    </source>
</evidence>
<sequence>MTIILGTFGALSKPFCLYTYNSYHYFCLDEINTIYCHNNLTKKASAIHRIYKAAPNDFIKHKQTGHIFVMTRTMPHIARLFNCYALAELCKLSTDEILARVAEPLLNLIQCDQWQHALSYHVLVERGGSNDDLVEFESLYGNEWVFTSTVASCATDTITSPPVNKTKKALRTCYYVPAAEHKSPLYRWLSSNVNDLSAQRAKRQQQAIIETRQRQVAFTTTPTKSSKKKIAGQLNPLPLPTSPPTKRKPSSYLQQQPSTTAAKRQKTSCSSSSTPQPLPMITMQQNDHPRIDHGNDNLHLLATQAMQLRGLPPSPSPEPATFKNQRLPSLQTMLSELNRPHHHRVVPFSERRNMDSCA</sequence>
<evidence type="ECO:0000256" key="1">
    <source>
        <dbReference type="SAM" id="MobiDB-lite"/>
    </source>
</evidence>
<feature type="region of interest" description="Disordered" evidence="1">
    <location>
        <begin position="213"/>
        <end position="295"/>
    </location>
</feature>
<organism evidence="2 3">
    <name type="scientific">Mucor velutinosus</name>
    <dbReference type="NCBI Taxonomy" id="708070"/>
    <lineage>
        <taxon>Eukaryota</taxon>
        <taxon>Fungi</taxon>
        <taxon>Fungi incertae sedis</taxon>
        <taxon>Mucoromycota</taxon>
        <taxon>Mucoromycotina</taxon>
        <taxon>Mucoromycetes</taxon>
        <taxon>Mucorales</taxon>
        <taxon>Mucorineae</taxon>
        <taxon>Mucoraceae</taxon>
        <taxon>Mucor</taxon>
    </lineage>
</organism>